<reference evidence="1" key="1">
    <citation type="submission" date="2021-06" db="EMBL/GenBank/DDBJ databases">
        <authorList>
            <person name="Kallberg Y."/>
            <person name="Tangrot J."/>
            <person name="Rosling A."/>
        </authorList>
    </citation>
    <scope>NUCLEOTIDE SEQUENCE</scope>
    <source>
        <strain evidence="1">IL203A</strain>
    </source>
</reference>
<proteinExistence type="predicted"/>
<name>A0ACA9KM97_9GLOM</name>
<accession>A0ACA9KM97</accession>
<comment type="caution">
    <text evidence="1">The sequence shown here is derived from an EMBL/GenBank/DDBJ whole genome shotgun (WGS) entry which is preliminary data.</text>
</comment>
<keyword evidence="2" id="KW-1185">Reference proteome</keyword>
<protein>
    <submittedName>
        <fullName evidence="1">17037_t:CDS:1</fullName>
    </submittedName>
</protein>
<evidence type="ECO:0000313" key="2">
    <source>
        <dbReference type="Proteomes" id="UP000789702"/>
    </source>
</evidence>
<gene>
    <name evidence="1" type="ORF">DHETER_LOCUS2153</name>
</gene>
<sequence>MSQQYYHMPDPINYAPPPTSPNSTHPYTHTSPGNYYMPDPIYYTPPPTSSNSIHPYTHTSPEKTSTYYNDNERPPSYEPQYTSYVPPQSGYPPPPSFEQATNSSSDGTDMKFNTKPKPQDLWAVVLFLLDFLAFVVVSAISLRDYEIIQRQSRTPVESITLNWSTIWLLAFCVGIGFVLSAGYLILAHKYYWVSQVIQTFIHVTTSGVFASYYFLEGTPQSVPPSPTLNSAKRAATTSFGSICFGSLLVAILQVIRELLRSLAQDTDNPFGAFCAACAAALVGYIDSLLEYFNFYAYTQVAIYGKSFCDADTWTMIKDRGVEAIINDNLIGTVIMMGSFLVGMITALFGYLYTIIFHPRFNADGGFTPLLVFLAFIIGFQMLSIIGSVIFSGAATTFVCLAENPDALARTKPDLYNEIIGTYPAFAQGIRA</sequence>
<evidence type="ECO:0000313" key="1">
    <source>
        <dbReference type="EMBL" id="CAG8481696.1"/>
    </source>
</evidence>
<dbReference type="EMBL" id="CAJVPU010001477">
    <property type="protein sequence ID" value="CAG8481696.1"/>
    <property type="molecule type" value="Genomic_DNA"/>
</dbReference>
<dbReference type="Proteomes" id="UP000789702">
    <property type="component" value="Unassembled WGS sequence"/>
</dbReference>
<organism evidence="1 2">
    <name type="scientific">Dentiscutata heterogama</name>
    <dbReference type="NCBI Taxonomy" id="1316150"/>
    <lineage>
        <taxon>Eukaryota</taxon>
        <taxon>Fungi</taxon>
        <taxon>Fungi incertae sedis</taxon>
        <taxon>Mucoromycota</taxon>
        <taxon>Glomeromycotina</taxon>
        <taxon>Glomeromycetes</taxon>
        <taxon>Diversisporales</taxon>
        <taxon>Gigasporaceae</taxon>
        <taxon>Dentiscutata</taxon>
    </lineage>
</organism>